<feature type="compositionally biased region" description="Basic and acidic residues" evidence="1">
    <location>
        <begin position="694"/>
        <end position="711"/>
    </location>
</feature>
<feature type="compositionally biased region" description="Basic and acidic residues" evidence="1">
    <location>
        <begin position="759"/>
        <end position="796"/>
    </location>
</feature>
<name>F0XS80_GROCL</name>
<dbReference type="AlphaFoldDB" id="F0XS80"/>
<feature type="compositionally biased region" description="Basic and acidic residues" evidence="1">
    <location>
        <begin position="733"/>
        <end position="746"/>
    </location>
</feature>
<accession>F0XS80</accession>
<feature type="compositionally biased region" description="Basic residues" evidence="1">
    <location>
        <begin position="613"/>
        <end position="629"/>
    </location>
</feature>
<dbReference type="eggNOG" id="KOG0581">
    <property type="taxonomic scope" value="Eukaryota"/>
</dbReference>
<evidence type="ECO:0000313" key="2">
    <source>
        <dbReference type="EMBL" id="EFW99431.1"/>
    </source>
</evidence>
<evidence type="ECO:0000256" key="1">
    <source>
        <dbReference type="SAM" id="MobiDB-lite"/>
    </source>
</evidence>
<dbReference type="HOGENOM" id="CLU_353028_0_0_1"/>
<dbReference type="STRING" id="655863.F0XS80"/>
<feature type="region of interest" description="Disordered" evidence="1">
    <location>
        <begin position="582"/>
        <end position="796"/>
    </location>
</feature>
<evidence type="ECO:0000313" key="3">
    <source>
        <dbReference type="Proteomes" id="UP000007796"/>
    </source>
</evidence>
<feature type="compositionally biased region" description="Basic and acidic residues" evidence="1">
    <location>
        <begin position="643"/>
        <end position="673"/>
    </location>
</feature>
<keyword evidence="3" id="KW-1185">Reference proteome</keyword>
<proteinExistence type="predicted"/>
<dbReference type="Proteomes" id="UP000007796">
    <property type="component" value="Unassembled WGS sequence"/>
</dbReference>
<dbReference type="OrthoDB" id="4749307at2759"/>
<sequence length="796" mass="89589">MGVIFDPQRFQERTHRTFPSEAVEAFGITESKWEPISDNELLNGCTSDYIFRQKRQKVSIHRDLRNFRPTRLEFHVPHPDTDMNNDWFVLLFVTLHNLIRAFCHAHFRSEMSKPAGNEKWSPWETAMPPQFLHYAAEISRKDDYDGGWEILLIDPRQRSHMVMGIVAKVLEEHVTSDLLFGASEHHHNALSAADRNMLQEEGYFRKFKRSEEVRQILDGEILTPRFWEKVDHLTAGTAAMLLPLFNIQRQLAVASHTSQKQSPRTGILVMYQQLHDIIALAGYASICMAWSPSIFKLEFPEPGQQLDHSQDRVDDEYVFGPSLKRAIREDKNASKAANTPSKSVLKHDSALFNRIAKIKIVLWPAIRRYKPHWGMHSASGKRIIDGQSGPNAATVTVLTKSQNVYYAGKNTGAADTDEGLPTLAAHSHRLLPKEVPMDAHGLLRSQGWRGLGYTLHATDDNVGLARPLLLSRKDDRLGLGSQSVHSQAAATNQWWLDAFDQQLKGLTAGKAAPANTPNATAVTRLELLSAGGRGSNKYRGAYGLYASFVRGGLIEGTISSPITTSTNSPTPCSSQDEAIVEARAPESGPIEQTGATKKGKKRKTEEENEETKKRQRLEKKERKEKKRIKREQSEADSQSCTGKIKDRTPGKSGNEEKRDKLAASSCDKKEKKDQKRRRKELGTIDGSEGLDQAKTIEKSKQEGKLQGKDDSTTTQSDRVVESERKATTTPMLLDKRVKRKEETKAERKARRKALSVSLDETKEQRRESKSAEKKLRRERRAVKEAAKKAKAEAKTA</sequence>
<dbReference type="RefSeq" id="XP_014168914.1">
    <property type="nucleotide sequence ID" value="XM_014313439.1"/>
</dbReference>
<organism evidence="3">
    <name type="scientific">Grosmannia clavigera (strain kw1407 / UAMH 11150)</name>
    <name type="common">Blue stain fungus</name>
    <name type="synonym">Graphiocladiella clavigera</name>
    <dbReference type="NCBI Taxonomy" id="655863"/>
    <lineage>
        <taxon>Eukaryota</taxon>
        <taxon>Fungi</taxon>
        <taxon>Dikarya</taxon>
        <taxon>Ascomycota</taxon>
        <taxon>Pezizomycotina</taxon>
        <taxon>Sordariomycetes</taxon>
        <taxon>Sordariomycetidae</taxon>
        <taxon>Ophiostomatales</taxon>
        <taxon>Ophiostomataceae</taxon>
        <taxon>Leptographium</taxon>
    </lineage>
</organism>
<protein>
    <submittedName>
        <fullName evidence="2">Uncharacterized protein</fullName>
    </submittedName>
</protein>
<gene>
    <name evidence="2" type="ORF">CMQ_7799</name>
</gene>
<dbReference type="InParanoid" id="F0XS80"/>
<dbReference type="GeneID" id="25981382"/>
<reference evidence="2 3" key="1">
    <citation type="journal article" date="2011" name="Proc. Natl. Acad. Sci. U.S.A.">
        <title>Genome and transcriptome analyses of the mountain pine beetle-fungal symbiont Grosmannia clavigera, a lodgepole pine pathogen.</title>
        <authorList>
            <person name="DiGuistini S."/>
            <person name="Wang Y."/>
            <person name="Liao N.Y."/>
            <person name="Taylor G."/>
            <person name="Tanguay P."/>
            <person name="Feau N."/>
            <person name="Henrissat B."/>
            <person name="Chan S.K."/>
            <person name="Hesse-Orce U."/>
            <person name="Alamouti S.M."/>
            <person name="Tsui C.K.M."/>
            <person name="Docking R.T."/>
            <person name="Levasseur A."/>
            <person name="Haridas S."/>
            <person name="Robertson G."/>
            <person name="Birol I."/>
            <person name="Holt R.A."/>
            <person name="Marra M.A."/>
            <person name="Hamelin R.C."/>
            <person name="Hirst M."/>
            <person name="Jones S.J.M."/>
            <person name="Bohlmann J."/>
            <person name="Breuil C."/>
        </authorList>
    </citation>
    <scope>NUCLEOTIDE SEQUENCE [LARGE SCALE GENOMIC DNA]</scope>
    <source>
        <strain evidence="3">kw1407 / UAMH 11150</strain>
    </source>
</reference>
<dbReference type="EMBL" id="GL629990">
    <property type="protein sequence ID" value="EFW99431.1"/>
    <property type="molecule type" value="Genomic_DNA"/>
</dbReference>